<dbReference type="EC" id="6.3.5.4" evidence="3"/>
<dbReference type="InterPro" id="IPR033738">
    <property type="entry name" value="AsnB_N"/>
</dbReference>
<evidence type="ECO:0000256" key="5">
    <source>
        <dbReference type="ARBA" id="ARBA00022840"/>
    </source>
</evidence>
<evidence type="ECO:0000256" key="3">
    <source>
        <dbReference type="ARBA" id="ARBA00012737"/>
    </source>
</evidence>
<feature type="active site" description="For GATase activity" evidence="8">
    <location>
        <position position="2"/>
    </location>
</feature>
<proteinExistence type="inferred from homology"/>
<evidence type="ECO:0000256" key="7">
    <source>
        <dbReference type="ARBA" id="ARBA00048741"/>
    </source>
</evidence>
<evidence type="ECO:0000256" key="6">
    <source>
        <dbReference type="ARBA" id="ARBA00022962"/>
    </source>
</evidence>
<dbReference type="RefSeq" id="WP_353439215.1">
    <property type="nucleotide sequence ID" value="NZ_CP099959.1"/>
</dbReference>
<feature type="binding site" evidence="9">
    <location>
        <position position="100"/>
    </location>
    <ligand>
        <name>L-glutamine</name>
        <dbReference type="ChEBI" id="CHEBI:58359"/>
    </ligand>
</feature>
<dbReference type="InterPro" id="IPR029055">
    <property type="entry name" value="Ntn_hydrolases_N"/>
</dbReference>
<feature type="binding site" evidence="9">
    <location>
        <begin position="363"/>
        <end position="364"/>
    </location>
    <ligand>
        <name>ATP</name>
        <dbReference type="ChEBI" id="CHEBI:30616"/>
    </ligand>
</feature>
<dbReference type="InterPro" id="IPR001962">
    <property type="entry name" value="Asn_synthase"/>
</dbReference>
<evidence type="ECO:0000256" key="10">
    <source>
        <dbReference type="PIRSR" id="PIRSR001589-3"/>
    </source>
</evidence>
<keyword evidence="4 9" id="KW-0547">Nucleotide-binding</keyword>
<feature type="domain" description="Glutamine amidotransferase type-2" evidence="11">
    <location>
        <begin position="2"/>
        <end position="213"/>
    </location>
</feature>
<evidence type="ECO:0000256" key="1">
    <source>
        <dbReference type="ARBA" id="ARBA00005187"/>
    </source>
</evidence>
<reference evidence="12" key="1">
    <citation type="submission" date="2022-06" db="EMBL/GenBank/DDBJ databases">
        <title>New Polynucleobacter species.</title>
        <authorList>
            <person name="Hahn M.W."/>
        </authorList>
    </citation>
    <scope>NUCLEOTIDE SEQUENCE</scope>
    <source>
        <strain evidence="12">UK-FUSCHL-C3</strain>
    </source>
</reference>
<evidence type="ECO:0000256" key="2">
    <source>
        <dbReference type="ARBA" id="ARBA00005752"/>
    </source>
</evidence>
<evidence type="ECO:0000313" key="12">
    <source>
        <dbReference type="EMBL" id="XCC58065.1"/>
    </source>
</evidence>
<keyword evidence="8" id="KW-0061">Asparagine biosynthesis</keyword>
<keyword evidence="8" id="KW-0028">Amino-acid biosynthesis</keyword>
<gene>
    <name evidence="12" type="primary">asnB</name>
    <name evidence="12" type="ORF">NKE59_01890</name>
</gene>
<organism evidence="12">
    <name type="scientific">Polynucleobacter sp. UK-FUSCHL-C3</name>
    <dbReference type="NCBI Taxonomy" id="2955208"/>
    <lineage>
        <taxon>Bacteria</taxon>
        <taxon>Pseudomonadati</taxon>
        <taxon>Pseudomonadota</taxon>
        <taxon>Betaproteobacteria</taxon>
        <taxon>Burkholderiales</taxon>
        <taxon>Burkholderiaceae</taxon>
        <taxon>Polynucleobacter</taxon>
    </lineage>
</organism>
<dbReference type="InterPro" id="IPR051786">
    <property type="entry name" value="ASN_synthetase/amidase"/>
</dbReference>
<dbReference type="GO" id="GO:0006529">
    <property type="term" value="P:asparagine biosynthetic process"/>
    <property type="evidence" value="ECO:0007669"/>
    <property type="project" value="UniProtKB-KW"/>
</dbReference>
<evidence type="ECO:0000256" key="9">
    <source>
        <dbReference type="PIRSR" id="PIRSR001589-2"/>
    </source>
</evidence>
<dbReference type="GO" id="GO:0005524">
    <property type="term" value="F:ATP binding"/>
    <property type="evidence" value="ECO:0007669"/>
    <property type="project" value="UniProtKB-KW"/>
</dbReference>
<evidence type="ECO:0000256" key="4">
    <source>
        <dbReference type="ARBA" id="ARBA00022741"/>
    </source>
</evidence>
<dbReference type="NCBIfam" id="TIGR01536">
    <property type="entry name" value="asn_synth_AEB"/>
    <property type="match status" value="1"/>
</dbReference>
<dbReference type="Pfam" id="PF13537">
    <property type="entry name" value="GATase_7"/>
    <property type="match status" value="1"/>
</dbReference>
<dbReference type="InterPro" id="IPR006426">
    <property type="entry name" value="Asn_synth_AEB"/>
</dbReference>
<comment type="pathway">
    <text evidence="1">Amino-acid biosynthesis; L-asparagine biosynthesis; L-asparagine from L-aspartate (L-Gln route): step 1/1.</text>
</comment>
<sequence>MCGIAGFFQPPLDVSEYPSTIIQMVGRIEHRGPDGLGYFIDDNCAIGAARLSIIDHQLGTQPISAQHDRYWICYNGEIYNYKELRTELEALGQILHTQSDTEVVLQSWITWGEACLTKLNGGFAFAIYDRKTTSLVLARDRFGKRPLFYVKKGKGLLFASEMKAFLAFPSFYFEQDTEQLSSILAQWTPLPEQTGFSNINSLPMGEYLLVKSNEVIKRRYTSLSLHPTIPISNEDEAIEIVQKTLEESVRLRMRSDVGVGVYLSGGLDSAIITMLASKVSGQKIKTFSIKFEEAQFDESAEQEEISSMLNTEHESVHITDGDITENFPEAIFHAEIPAFRSAFVPMFMLSKKTSEKGTKVVLSGEGADEAFLGYDIFKETQLRSKWSELDDSKRRMELSKLYPHLDHFGPQDLEAIVGLYKQFSSERLSGLFSHELRFQNGRFCTRLMREPGDPFRAIVSLVEREPSFTSLSPIQKAQWLEFHTLLPGYLLSTQGDRMSLAHGVENRCPFLDQSVVDVASSINHRFDDGFEEKRILRRAFQHNLPESVIKKRKFPYRSPDSAAFAAKPPDYLELLQSEAELSKLPYLHHQFARALTKKVLTNPPNTISTKENQAFIFLISIILLHHFFVEQNEINRFVTKSSTQIKTVDMRTNYN</sequence>
<protein>
    <recommendedName>
        <fullName evidence="3">asparagine synthase (glutamine-hydrolyzing)</fullName>
        <ecNumber evidence="3">6.3.5.4</ecNumber>
    </recommendedName>
</protein>
<comment type="catalytic activity">
    <reaction evidence="7">
        <text>L-aspartate + L-glutamine + ATP + H2O = L-asparagine + L-glutamate + AMP + diphosphate + H(+)</text>
        <dbReference type="Rhea" id="RHEA:12228"/>
        <dbReference type="ChEBI" id="CHEBI:15377"/>
        <dbReference type="ChEBI" id="CHEBI:15378"/>
        <dbReference type="ChEBI" id="CHEBI:29985"/>
        <dbReference type="ChEBI" id="CHEBI:29991"/>
        <dbReference type="ChEBI" id="CHEBI:30616"/>
        <dbReference type="ChEBI" id="CHEBI:33019"/>
        <dbReference type="ChEBI" id="CHEBI:58048"/>
        <dbReference type="ChEBI" id="CHEBI:58359"/>
        <dbReference type="ChEBI" id="CHEBI:456215"/>
        <dbReference type="EC" id="6.3.5.4"/>
    </reaction>
</comment>
<dbReference type="InterPro" id="IPR017932">
    <property type="entry name" value="GATase_2_dom"/>
</dbReference>
<keyword evidence="6 8" id="KW-0315">Glutamine amidotransferase</keyword>
<dbReference type="EMBL" id="CP099959">
    <property type="protein sequence ID" value="XCC58065.1"/>
    <property type="molecule type" value="Genomic_DNA"/>
</dbReference>
<dbReference type="SUPFAM" id="SSF52402">
    <property type="entry name" value="Adenine nucleotide alpha hydrolases-like"/>
    <property type="match status" value="1"/>
</dbReference>
<dbReference type="Gene3D" id="3.60.20.10">
    <property type="entry name" value="Glutamine Phosphoribosylpyrophosphate, subunit 1, domain 1"/>
    <property type="match status" value="1"/>
</dbReference>
<dbReference type="PANTHER" id="PTHR43284:SF1">
    <property type="entry name" value="ASPARAGINE SYNTHETASE"/>
    <property type="match status" value="1"/>
</dbReference>
<dbReference type="PROSITE" id="PS51278">
    <property type="entry name" value="GATASE_TYPE_2"/>
    <property type="match status" value="1"/>
</dbReference>
<dbReference type="PANTHER" id="PTHR43284">
    <property type="entry name" value="ASPARAGINE SYNTHETASE (GLUTAMINE-HYDROLYZING)"/>
    <property type="match status" value="1"/>
</dbReference>
<dbReference type="PIRSF" id="PIRSF001589">
    <property type="entry name" value="Asn_synthetase_glu-h"/>
    <property type="match status" value="1"/>
</dbReference>
<evidence type="ECO:0000259" key="11">
    <source>
        <dbReference type="PROSITE" id="PS51278"/>
    </source>
</evidence>
<dbReference type="AlphaFoldDB" id="A0AAU8A3V4"/>
<accession>A0AAU8A3V4</accession>
<dbReference type="CDD" id="cd00712">
    <property type="entry name" value="AsnB"/>
    <property type="match status" value="1"/>
</dbReference>
<dbReference type="GO" id="GO:0005829">
    <property type="term" value="C:cytosol"/>
    <property type="evidence" value="ECO:0007669"/>
    <property type="project" value="TreeGrafter"/>
</dbReference>
<evidence type="ECO:0000256" key="8">
    <source>
        <dbReference type="PIRSR" id="PIRSR001589-1"/>
    </source>
</evidence>
<comment type="similarity">
    <text evidence="2">Belongs to the asparagine synthetase family.</text>
</comment>
<feature type="site" description="Important for beta-aspartyl-AMP intermediate formation" evidence="10">
    <location>
        <position position="365"/>
    </location>
</feature>
<dbReference type="CDD" id="cd01991">
    <property type="entry name" value="Asn_synthase_B_C"/>
    <property type="match status" value="1"/>
</dbReference>
<dbReference type="Gene3D" id="3.40.50.620">
    <property type="entry name" value="HUPs"/>
    <property type="match status" value="2"/>
</dbReference>
<dbReference type="GO" id="GO:0004066">
    <property type="term" value="F:asparagine synthase (glutamine-hydrolyzing) activity"/>
    <property type="evidence" value="ECO:0007669"/>
    <property type="project" value="UniProtKB-EC"/>
</dbReference>
<keyword evidence="12" id="KW-0436">Ligase</keyword>
<dbReference type="SUPFAM" id="SSF56235">
    <property type="entry name" value="N-terminal nucleophile aminohydrolases (Ntn hydrolases)"/>
    <property type="match status" value="1"/>
</dbReference>
<feature type="binding site" evidence="9">
    <location>
        <position position="289"/>
    </location>
    <ligand>
        <name>ATP</name>
        <dbReference type="ChEBI" id="CHEBI:30616"/>
    </ligand>
</feature>
<name>A0AAU8A3V4_9BURK</name>
<keyword evidence="5 9" id="KW-0067">ATP-binding</keyword>
<dbReference type="Pfam" id="PF00733">
    <property type="entry name" value="Asn_synthase"/>
    <property type="match status" value="1"/>
</dbReference>
<dbReference type="InterPro" id="IPR014729">
    <property type="entry name" value="Rossmann-like_a/b/a_fold"/>
</dbReference>